<evidence type="ECO:0000313" key="12">
    <source>
        <dbReference type="Proteomes" id="UP000425916"/>
    </source>
</evidence>
<feature type="domain" description="Soluble ligand binding" evidence="9">
    <location>
        <begin position="164"/>
        <end position="209"/>
    </location>
</feature>
<proteinExistence type="predicted"/>
<dbReference type="InterPro" id="IPR010208">
    <property type="entry name" value="Ion_transpt_RnfC/RsxC"/>
</dbReference>
<evidence type="ECO:0000259" key="8">
    <source>
        <dbReference type="Pfam" id="PF01512"/>
    </source>
</evidence>
<feature type="domain" description="RnfC Barrel sandwich hybrid" evidence="10">
    <location>
        <begin position="377"/>
        <end position="439"/>
    </location>
</feature>
<dbReference type="Pfam" id="PF10531">
    <property type="entry name" value="SLBB"/>
    <property type="match status" value="1"/>
</dbReference>
<keyword evidence="2" id="KW-0004">4Fe-4S</keyword>
<dbReference type="SUPFAM" id="SSF142019">
    <property type="entry name" value="Nqo1 FMN-binding domain-like"/>
    <property type="match status" value="1"/>
</dbReference>
<dbReference type="AlphaFoldDB" id="A0A6I5ZQU4"/>
<dbReference type="InterPro" id="IPR017054">
    <property type="entry name" value="PduS"/>
</dbReference>
<sequence length="447" mass="47512">MTGPELVAKVFQAGVVGAGGAGFPTHFKIKNRAEIVIANGAECEPLLQVDQQLLVRERRAVLRALQAIKEAVGATEAYLALKPKYKEAVSALEAVLPGYPGLTIKLLPDVYPAGDEQVLVYEVTGRVVPPGGIPLQVGVVVLNIETLVNVYAAMHDEPVTAKYLTVAGAVARPVTVRVPVGTPVKEVLDLAGGPQVEDFLVLDGGPMMGKPIAPEHDVVTKTTKGLLVLPASHPLAAKKQLTLARALGRTMAACCQCRECTDLCPRYLLGHPLEPHRTMRAVAYGITSDSRGITGAMLCSECGLCELFACTLELSPRQVNVAIKKELRRQGYRPGRPGQQPLVNPWRDGRQVPTGRLVARLGLGAYNRKAPLTLELYRPRLVRLPLQQGSGVAATPLVKSGDRVARGQLIAAVSEEQIGANLHASIAGTVQAVGEAIIIRAGEVGED</sequence>
<dbReference type="GO" id="GO:0009055">
    <property type="term" value="F:electron transfer activity"/>
    <property type="evidence" value="ECO:0007669"/>
    <property type="project" value="InterPro"/>
</dbReference>
<dbReference type="PANTHER" id="PTHR43034:SF2">
    <property type="entry name" value="ION-TRANSLOCATING OXIDOREDUCTASE COMPLEX SUBUNIT C"/>
    <property type="match status" value="1"/>
</dbReference>
<dbReference type="InterPro" id="IPR011538">
    <property type="entry name" value="Nuo51_FMN-bd"/>
</dbReference>
<name>A0A6I5ZQU4_9FIRM</name>
<dbReference type="SUPFAM" id="SSF46548">
    <property type="entry name" value="alpha-helical ferredoxin"/>
    <property type="match status" value="1"/>
</dbReference>
<dbReference type="InterPro" id="IPR019554">
    <property type="entry name" value="Soluble_ligand-bd"/>
</dbReference>
<dbReference type="InterPro" id="IPR037225">
    <property type="entry name" value="Nuo51_FMN-bd_sf"/>
</dbReference>
<dbReference type="Gene3D" id="3.10.20.600">
    <property type="match status" value="1"/>
</dbReference>
<keyword evidence="6" id="KW-0408">Iron</keyword>
<feature type="domain" description="NADH-ubiquinone oxidoreductase 51kDa subunit FMN-binding" evidence="8">
    <location>
        <begin position="10"/>
        <end position="151"/>
    </location>
</feature>
<dbReference type="Pfam" id="PF01512">
    <property type="entry name" value="Complex1_51K"/>
    <property type="match status" value="1"/>
</dbReference>
<accession>A0A6I5ZQU4</accession>
<dbReference type="Pfam" id="PF13534">
    <property type="entry name" value="Fer4_17"/>
    <property type="match status" value="1"/>
</dbReference>
<evidence type="ECO:0000256" key="4">
    <source>
        <dbReference type="ARBA" id="ARBA00022737"/>
    </source>
</evidence>
<dbReference type="SUPFAM" id="SSF142984">
    <property type="entry name" value="Nqo1 middle domain-like"/>
    <property type="match status" value="1"/>
</dbReference>
<dbReference type="PANTHER" id="PTHR43034">
    <property type="entry name" value="ION-TRANSLOCATING OXIDOREDUCTASE COMPLEX SUBUNIT C"/>
    <property type="match status" value="1"/>
</dbReference>
<keyword evidence="4" id="KW-0677">Repeat</keyword>
<evidence type="ECO:0000256" key="1">
    <source>
        <dbReference type="ARBA" id="ARBA00022448"/>
    </source>
</evidence>
<evidence type="ECO:0000259" key="10">
    <source>
        <dbReference type="Pfam" id="PF13375"/>
    </source>
</evidence>
<dbReference type="EMBL" id="CP046244">
    <property type="protein sequence ID" value="QGP91975.1"/>
    <property type="molecule type" value="Genomic_DNA"/>
</dbReference>
<dbReference type="GO" id="GO:0046872">
    <property type="term" value="F:metal ion binding"/>
    <property type="evidence" value="ECO:0007669"/>
    <property type="project" value="UniProtKB-KW"/>
</dbReference>
<dbReference type="Pfam" id="PF13375">
    <property type="entry name" value="RnfC_N"/>
    <property type="match status" value="1"/>
</dbReference>
<dbReference type="InterPro" id="IPR026902">
    <property type="entry name" value="RnfC_N"/>
</dbReference>
<reference evidence="11 12" key="1">
    <citation type="submission" date="2019-11" db="EMBL/GenBank/DDBJ databases">
        <title>Genome sequence of Moorella glycerini DSM11254.</title>
        <authorList>
            <person name="Poehlein A."/>
            <person name="Boeer T."/>
            <person name="Daniel R."/>
        </authorList>
    </citation>
    <scope>NUCLEOTIDE SEQUENCE [LARGE SCALE GENOMIC DNA]</scope>
    <source>
        <strain evidence="11 12">DSM 11254</strain>
    </source>
</reference>
<evidence type="ECO:0000259" key="9">
    <source>
        <dbReference type="Pfam" id="PF10531"/>
    </source>
</evidence>
<dbReference type="GO" id="GO:0016020">
    <property type="term" value="C:membrane"/>
    <property type="evidence" value="ECO:0007669"/>
    <property type="project" value="InterPro"/>
</dbReference>
<dbReference type="InterPro" id="IPR011053">
    <property type="entry name" value="Single_hybrid_motif"/>
</dbReference>
<keyword evidence="1" id="KW-0813">Transport</keyword>
<evidence type="ECO:0000256" key="3">
    <source>
        <dbReference type="ARBA" id="ARBA00022723"/>
    </source>
</evidence>
<organism evidence="11 12">
    <name type="scientific">Neomoorella glycerini</name>
    <dbReference type="NCBI Taxonomy" id="55779"/>
    <lineage>
        <taxon>Bacteria</taxon>
        <taxon>Bacillati</taxon>
        <taxon>Bacillota</taxon>
        <taxon>Clostridia</taxon>
        <taxon>Neomoorellales</taxon>
        <taxon>Neomoorellaceae</taxon>
        <taxon>Neomoorella</taxon>
    </lineage>
</organism>
<dbReference type="RefSeq" id="WP_156272605.1">
    <property type="nucleotide sequence ID" value="NZ_CP046244.1"/>
</dbReference>
<dbReference type="PIRSF" id="PIRSF036408">
    <property type="entry name" value="PduS_prd"/>
    <property type="match status" value="1"/>
</dbReference>
<protein>
    <submittedName>
        <fullName evidence="11">Electron transport complex subunit RsxC</fullName>
    </submittedName>
</protein>
<evidence type="ECO:0000256" key="7">
    <source>
        <dbReference type="ARBA" id="ARBA00023014"/>
    </source>
</evidence>
<keyword evidence="7" id="KW-0411">Iron-sulfur</keyword>
<keyword evidence="12" id="KW-1185">Reference proteome</keyword>
<dbReference type="SUPFAM" id="SSF51230">
    <property type="entry name" value="Single hybrid motif"/>
    <property type="match status" value="1"/>
</dbReference>
<evidence type="ECO:0000313" key="11">
    <source>
        <dbReference type="EMBL" id="QGP91975.1"/>
    </source>
</evidence>
<gene>
    <name evidence="11" type="primary">rsxC_2</name>
    <name evidence="11" type="ORF">MGLY_13240</name>
</gene>
<dbReference type="Proteomes" id="UP000425916">
    <property type="component" value="Chromosome"/>
</dbReference>
<evidence type="ECO:0000256" key="2">
    <source>
        <dbReference type="ARBA" id="ARBA00022485"/>
    </source>
</evidence>
<dbReference type="OrthoDB" id="9767754at2"/>
<dbReference type="GO" id="GO:0051539">
    <property type="term" value="F:4 iron, 4 sulfur cluster binding"/>
    <property type="evidence" value="ECO:0007669"/>
    <property type="project" value="UniProtKB-KW"/>
</dbReference>
<evidence type="ECO:0000256" key="6">
    <source>
        <dbReference type="ARBA" id="ARBA00023004"/>
    </source>
</evidence>
<dbReference type="Gene3D" id="3.40.50.11540">
    <property type="entry name" value="NADH-ubiquinone oxidoreductase 51kDa subunit"/>
    <property type="match status" value="1"/>
</dbReference>
<evidence type="ECO:0000256" key="5">
    <source>
        <dbReference type="ARBA" id="ARBA00022982"/>
    </source>
</evidence>
<keyword evidence="5" id="KW-0249">Electron transport</keyword>
<keyword evidence="3" id="KW-0479">Metal-binding</keyword>